<dbReference type="InterPro" id="IPR004045">
    <property type="entry name" value="Glutathione_S-Trfase_N"/>
</dbReference>
<name>A0AAD2H8N2_9AGAR</name>
<dbReference type="AlphaFoldDB" id="A0AAD2H8N2"/>
<keyword evidence="3" id="KW-1185">Reference proteome</keyword>
<dbReference type="Proteomes" id="UP001295794">
    <property type="component" value="Unassembled WGS sequence"/>
</dbReference>
<evidence type="ECO:0000259" key="1">
    <source>
        <dbReference type="PROSITE" id="PS50404"/>
    </source>
</evidence>
<dbReference type="InterPro" id="IPR054416">
    <property type="entry name" value="GST_UstS-like_C"/>
</dbReference>
<dbReference type="Gene3D" id="3.40.30.10">
    <property type="entry name" value="Glutaredoxin"/>
    <property type="match status" value="1"/>
</dbReference>
<dbReference type="InterPro" id="IPR036282">
    <property type="entry name" value="Glutathione-S-Trfase_C_sf"/>
</dbReference>
<dbReference type="SUPFAM" id="SSF52833">
    <property type="entry name" value="Thioredoxin-like"/>
    <property type="match status" value="1"/>
</dbReference>
<dbReference type="EMBL" id="CAVNYO010000163">
    <property type="protein sequence ID" value="CAK5270288.1"/>
    <property type="molecule type" value="Genomic_DNA"/>
</dbReference>
<dbReference type="Gene3D" id="1.20.1050.10">
    <property type="match status" value="1"/>
</dbReference>
<dbReference type="Pfam" id="PF22041">
    <property type="entry name" value="GST_C_7"/>
    <property type="match status" value="1"/>
</dbReference>
<dbReference type="Pfam" id="PF13409">
    <property type="entry name" value="GST_N_2"/>
    <property type="match status" value="1"/>
</dbReference>
<comment type="caution">
    <text evidence="2">The sequence shown here is derived from an EMBL/GenBank/DDBJ whole genome shotgun (WGS) entry which is preliminary data.</text>
</comment>
<dbReference type="PROSITE" id="PS50404">
    <property type="entry name" value="GST_NTER"/>
    <property type="match status" value="1"/>
</dbReference>
<evidence type="ECO:0000313" key="2">
    <source>
        <dbReference type="EMBL" id="CAK5270288.1"/>
    </source>
</evidence>
<accession>A0AAD2H8N2</accession>
<protein>
    <recommendedName>
        <fullName evidence="1">GST N-terminal domain-containing protein</fullName>
    </recommendedName>
</protein>
<dbReference type="SUPFAM" id="SSF47616">
    <property type="entry name" value="GST C-terminal domain-like"/>
    <property type="match status" value="1"/>
</dbReference>
<organism evidence="2 3">
    <name type="scientific">Mycena citricolor</name>
    <dbReference type="NCBI Taxonomy" id="2018698"/>
    <lineage>
        <taxon>Eukaryota</taxon>
        <taxon>Fungi</taxon>
        <taxon>Dikarya</taxon>
        <taxon>Basidiomycota</taxon>
        <taxon>Agaricomycotina</taxon>
        <taxon>Agaricomycetes</taxon>
        <taxon>Agaricomycetidae</taxon>
        <taxon>Agaricales</taxon>
        <taxon>Marasmiineae</taxon>
        <taxon>Mycenaceae</taxon>
        <taxon>Mycena</taxon>
    </lineage>
</organism>
<gene>
    <name evidence="2" type="ORF">MYCIT1_LOCUS14577</name>
</gene>
<dbReference type="InterPro" id="IPR036249">
    <property type="entry name" value="Thioredoxin-like_sf"/>
</dbReference>
<reference evidence="2" key="1">
    <citation type="submission" date="2023-11" db="EMBL/GenBank/DDBJ databases">
        <authorList>
            <person name="De Vega J J."/>
            <person name="De Vega J J."/>
        </authorList>
    </citation>
    <scope>NUCLEOTIDE SEQUENCE</scope>
</reference>
<feature type="domain" description="GST N-terminal" evidence="1">
    <location>
        <begin position="10"/>
        <end position="101"/>
    </location>
</feature>
<proteinExistence type="predicted"/>
<evidence type="ECO:0000313" key="3">
    <source>
        <dbReference type="Proteomes" id="UP001295794"/>
    </source>
</evidence>
<sequence>MTEPILFFDIPSSVPGVAWSPNTWITRYALNYKGLPYKTVWIEYPDIADHCLRIGAEPSMIRKNGKPYYSLPTIQDPNTGAVVSDSFRIAVYLDATYADTPRLIPQGTRTLQKTFRFAFDKMTEPVVPLILPGVPDILFPRSREYFRRTRAESFGKPLEELVPEGEARDAAWQSLQENYGKFAEWLDEESAGPYVMGDQLSFGDLVVAGELKWYMIGWGKESEFWKDLKTWHAGRWIKLLESVAQYEGPVESPVS</sequence>